<dbReference type="AlphaFoldDB" id="A0A6A6LBJ8"/>
<name>A0A6A6LBJ8_HEVBR</name>
<keyword evidence="3" id="KW-1185">Reference proteome</keyword>
<evidence type="ECO:0000313" key="2">
    <source>
        <dbReference type="EMBL" id="KAF2296979.1"/>
    </source>
</evidence>
<dbReference type="EMBL" id="JAAGAX010000012">
    <property type="protein sequence ID" value="KAF2296979.1"/>
    <property type="molecule type" value="Genomic_DNA"/>
</dbReference>
<organism evidence="2 3">
    <name type="scientific">Hevea brasiliensis</name>
    <name type="common">Para rubber tree</name>
    <name type="synonym">Siphonia brasiliensis</name>
    <dbReference type="NCBI Taxonomy" id="3981"/>
    <lineage>
        <taxon>Eukaryota</taxon>
        <taxon>Viridiplantae</taxon>
        <taxon>Streptophyta</taxon>
        <taxon>Embryophyta</taxon>
        <taxon>Tracheophyta</taxon>
        <taxon>Spermatophyta</taxon>
        <taxon>Magnoliopsida</taxon>
        <taxon>eudicotyledons</taxon>
        <taxon>Gunneridae</taxon>
        <taxon>Pentapetalae</taxon>
        <taxon>rosids</taxon>
        <taxon>fabids</taxon>
        <taxon>Malpighiales</taxon>
        <taxon>Euphorbiaceae</taxon>
        <taxon>Crotonoideae</taxon>
        <taxon>Micrandreae</taxon>
        <taxon>Hevea</taxon>
    </lineage>
</organism>
<sequence>MKPSTMPCRSNNWYGTINIVFLLSSSARSPYLVPSSIPKYPPSKELDAKARDEEARRRRAEAKGHGAKSVRMGSRDLKIEHSLEFIP</sequence>
<dbReference type="Proteomes" id="UP000467840">
    <property type="component" value="Chromosome 18"/>
</dbReference>
<evidence type="ECO:0000313" key="3">
    <source>
        <dbReference type="Proteomes" id="UP000467840"/>
    </source>
</evidence>
<proteinExistence type="predicted"/>
<protein>
    <submittedName>
        <fullName evidence="2">Uncharacterized protein</fullName>
    </submittedName>
</protein>
<gene>
    <name evidence="2" type="ORF">GH714_013994</name>
</gene>
<reference evidence="2 3" key="1">
    <citation type="journal article" date="2020" name="Mol. Plant">
        <title>The Chromosome-Based Rubber Tree Genome Provides New Insights into Spurge Genome Evolution and Rubber Biosynthesis.</title>
        <authorList>
            <person name="Liu J."/>
            <person name="Shi C."/>
            <person name="Shi C.C."/>
            <person name="Li W."/>
            <person name="Zhang Q.J."/>
            <person name="Zhang Y."/>
            <person name="Li K."/>
            <person name="Lu H.F."/>
            <person name="Shi C."/>
            <person name="Zhu S.T."/>
            <person name="Xiao Z.Y."/>
            <person name="Nan H."/>
            <person name="Yue Y."/>
            <person name="Zhu X.G."/>
            <person name="Wu Y."/>
            <person name="Hong X.N."/>
            <person name="Fan G.Y."/>
            <person name="Tong Y."/>
            <person name="Zhang D."/>
            <person name="Mao C.L."/>
            <person name="Liu Y.L."/>
            <person name="Hao S.J."/>
            <person name="Liu W.Q."/>
            <person name="Lv M.Q."/>
            <person name="Zhang H.B."/>
            <person name="Liu Y."/>
            <person name="Hu-Tang G.R."/>
            <person name="Wang J.P."/>
            <person name="Wang J.H."/>
            <person name="Sun Y.H."/>
            <person name="Ni S.B."/>
            <person name="Chen W.B."/>
            <person name="Zhang X.C."/>
            <person name="Jiao Y.N."/>
            <person name="Eichler E.E."/>
            <person name="Li G.H."/>
            <person name="Liu X."/>
            <person name="Gao L.Z."/>
        </authorList>
    </citation>
    <scope>NUCLEOTIDE SEQUENCE [LARGE SCALE GENOMIC DNA]</scope>
    <source>
        <strain evidence="3">cv. GT1</strain>
        <tissue evidence="2">Leaf</tissue>
    </source>
</reference>
<feature type="compositionally biased region" description="Basic and acidic residues" evidence="1">
    <location>
        <begin position="43"/>
        <end position="64"/>
    </location>
</feature>
<feature type="region of interest" description="Disordered" evidence="1">
    <location>
        <begin position="43"/>
        <end position="73"/>
    </location>
</feature>
<evidence type="ECO:0000256" key="1">
    <source>
        <dbReference type="SAM" id="MobiDB-lite"/>
    </source>
</evidence>
<accession>A0A6A6LBJ8</accession>
<comment type="caution">
    <text evidence="2">The sequence shown here is derived from an EMBL/GenBank/DDBJ whole genome shotgun (WGS) entry which is preliminary data.</text>
</comment>